<dbReference type="InterPro" id="IPR017871">
    <property type="entry name" value="ABC_transporter-like_CS"/>
</dbReference>
<dbReference type="Gene3D" id="1.20.1560.10">
    <property type="entry name" value="ABC transporter type 1, transmembrane domain"/>
    <property type="match status" value="1"/>
</dbReference>
<evidence type="ECO:0000256" key="3">
    <source>
        <dbReference type="ARBA" id="ARBA00022448"/>
    </source>
</evidence>
<evidence type="ECO:0000256" key="6">
    <source>
        <dbReference type="ARBA" id="ARBA00022840"/>
    </source>
</evidence>
<evidence type="ECO:0000256" key="4">
    <source>
        <dbReference type="ARBA" id="ARBA00022692"/>
    </source>
</evidence>
<dbReference type="GO" id="GO:0005524">
    <property type="term" value="F:ATP binding"/>
    <property type="evidence" value="ECO:0007669"/>
    <property type="project" value="UniProtKB-KW"/>
</dbReference>
<dbReference type="Gene3D" id="3.40.50.300">
    <property type="entry name" value="P-loop containing nucleotide triphosphate hydrolases"/>
    <property type="match status" value="1"/>
</dbReference>
<evidence type="ECO:0000256" key="1">
    <source>
        <dbReference type="ARBA" id="ARBA00004141"/>
    </source>
</evidence>
<dbReference type="SUPFAM" id="SSF90123">
    <property type="entry name" value="ABC transporter transmembrane region"/>
    <property type="match status" value="1"/>
</dbReference>
<evidence type="ECO:0000259" key="11">
    <source>
        <dbReference type="PROSITE" id="PS50929"/>
    </source>
</evidence>
<reference evidence="13" key="1">
    <citation type="journal article" date="2017" name="bioRxiv">
        <title>Comparative analysis of the genomes of Stylophora pistillata and Acropora digitifera provides evidence for extensive differences between species of corals.</title>
        <authorList>
            <person name="Voolstra C.R."/>
            <person name="Li Y."/>
            <person name="Liew Y.J."/>
            <person name="Baumgarten S."/>
            <person name="Zoccola D."/>
            <person name="Flot J.-F."/>
            <person name="Tambutte S."/>
            <person name="Allemand D."/>
            <person name="Aranda M."/>
        </authorList>
    </citation>
    <scope>NUCLEOTIDE SEQUENCE [LARGE SCALE GENOMIC DNA]</scope>
</reference>
<comment type="caution">
    <text evidence="12">The sequence shown here is derived from an EMBL/GenBank/DDBJ whole genome shotgun (WGS) entry which is preliminary data.</text>
</comment>
<dbReference type="InterPro" id="IPR011527">
    <property type="entry name" value="ABC1_TM_dom"/>
</dbReference>
<dbReference type="Proteomes" id="UP000225706">
    <property type="component" value="Unassembled WGS sequence"/>
</dbReference>
<feature type="transmembrane region" description="Helical" evidence="9">
    <location>
        <begin position="88"/>
        <end position="116"/>
    </location>
</feature>
<dbReference type="FunFam" id="3.40.50.300:FF:000997">
    <property type="entry name" value="Multidrug resistance-associated protein 1"/>
    <property type="match status" value="1"/>
</dbReference>
<evidence type="ECO:0000256" key="8">
    <source>
        <dbReference type="ARBA" id="ARBA00023136"/>
    </source>
</evidence>
<dbReference type="SMART" id="SM00382">
    <property type="entry name" value="AAA"/>
    <property type="match status" value="1"/>
</dbReference>
<proteinExistence type="inferred from homology"/>
<evidence type="ECO:0000313" key="13">
    <source>
        <dbReference type="Proteomes" id="UP000225706"/>
    </source>
</evidence>
<comment type="subcellular location">
    <subcellularLocation>
        <location evidence="1">Membrane</location>
        <topology evidence="1">Multi-pass membrane protein</topology>
    </subcellularLocation>
</comment>
<evidence type="ECO:0000256" key="7">
    <source>
        <dbReference type="ARBA" id="ARBA00022989"/>
    </source>
</evidence>
<evidence type="ECO:0000313" key="12">
    <source>
        <dbReference type="EMBL" id="PFX11918.1"/>
    </source>
</evidence>
<dbReference type="SUPFAM" id="SSF52540">
    <property type="entry name" value="P-loop containing nucleoside triphosphate hydrolases"/>
    <property type="match status" value="1"/>
</dbReference>
<evidence type="ECO:0000259" key="10">
    <source>
        <dbReference type="PROSITE" id="PS50893"/>
    </source>
</evidence>
<accession>A0A2B4R6A8</accession>
<dbReference type="STRING" id="50429.A0A2B4R6A8"/>
<keyword evidence="13" id="KW-1185">Reference proteome</keyword>
<dbReference type="InterPro" id="IPR050173">
    <property type="entry name" value="ABC_transporter_C-like"/>
</dbReference>
<dbReference type="InterPro" id="IPR003593">
    <property type="entry name" value="AAA+_ATPase"/>
</dbReference>
<keyword evidence="5" id="KW-0547">Nucleotide-binding</keyword>
<evidence type="ECO:0000256" key="5">
    <source>
        <dbReference type="ARBA" id="ARBA00022741"/>
    </source>
</evidence>
<dbReference type="OrthoDB" id="5950914at2759"/>
<dbReference type="InterPro" id="IPR003439">
    <property type="entry name" value="ABC_transporter-like_ATP-bd"/>
</dbReference>
<keyword evidence="6" id="KW-0067">ATP-binding</keyword>
<comment type="similarity">
    <text evidence="2">Belongs to the ABC transporter superfamily. ABCC family. Conjugate transporter (TC 3.A.1.208) subfamily.</text>
</comment>
<keyword evidence="7 9" id="KW-1133">Transmembrane helix</keyword>
<feature type="domain" description="ABC transporter" evidence="10">
    <location>
        <begin position="359"/>
        <end position="588"/>
    </location>
</feature>
<dbReference type="AlphaFoldDB" id="A0A2B4R6A8"/>
<dbReference type="GO" id="GO:0140359">
    <property type="term" value="F:ABC-type transporter activity"/>
    <property type="evidence" value="ECO:0007669"/>
    <property type="project" value="InterPro"/>
</dbReference>
<feature type="domain" description="ABC transmembrane type-1" evidence="11">
    <location>
        <begin position="91"/>
        <end position="210"/>
    </location>
</feature>
<dbReference type="Pfam" id="PF00005">
    <property type="entry name" value="ABC_tran"/>
    <property type="match status" value="1"/>
</dbReference>
<feature type="transmembrane region" description="Helical" evidence="9">
    <location>
        <begin position="235"/>
        <end position="261"/>
    </location>
</feature>
<dbReference type="PROSITE" id="PS50893">
    <property type="entry name" value="ABC_TRANSPORTER_2"/>
    <property type="match status" value="1"/>
</dbReference>
<protein>
    <submittedName>
        <fullName evidence="12">Multidrug resistance-associated protein 4</fullName>
    </submittedName>
</protein>
<dbReference type="InterPro" id="IPR036640">
    <property type="entry name" value="ABC1_TM_sf"/>
</dbReference>
<keyword evidence="4 9" id="KW-0812">Transmembrane</keyword>
<dbReference type="GO" id="GO:0016020">
    <property type="term" value="C:membrane"/>
    <property type="evidence" value="ECO:0007669"/>
    <property type="project" value="UniProtKB-SubCell"/>
</dbReference>
<dbReference type="PANTHER" id="PTHR24223:SF456">
    <property type="entry name" value="MULTIDRUG RESISTANCE-ASSOCIATED PROTEIN LETHAL(2)03659"/>
    <property type="match status" value="1"/>
</dbReference>
<dbReference type="CDD" id="cd03250">
    <property type="entry name" value="ABCC_MRP_domain1"/>
    <property type="match status" value="1"/>
</dbReference>
<feature type="transmembrane region" description="Helical" evidence="9">
    <location>
        <begin position="128"/>
        <end position="146"/>
    </location>
</feature>
<evidence type="ECO:0000256" key="2">
    <source>
        <dbReference type="ARBA" id="ARBA00009726"/>
    </source>
</evidence>
<gene>
    <name evidence="12" type="primary">ABCC4</name>
    <name evidence="12" type="ORF">AWC38_SpisGene24204</name>
</gene>
<name>A0A2B4R6A8_STYPI</name>
<dbReference type="PROSITE" id="PS00211">
    <property type="entry name" value="ABC_TRANSPORTER_1"/>
    <property type="match status" value="1"/>
</dbReference>
<dbReference type="EMBL" id="LSMT01001744">
    <property type="protein sequence ID" value="PFX11918.1"/>
    <property type="molecule type" value="Genomic_DNA"/>
</dbReference>
<dbReference type="InterPro" id="IPR027417">
    <property type="entry name" value="P-loop_NTPase"/>
</dbReference>
<feature type="non-terminal residue" evidence="12">
    <location>
        <position position="636"/>
    </location>
</feature>
<dbReference type="PANTHER" id="PTHR24223">
    <property type="entry name" value="ATP-BINDING CASSETTE SUB-FAMILY C"/>
    <property type="match status" value="1"/>
</dbReference>
<dbReference type="PROSITE" id="PS50929">
    <property type="entry name" value="ABC_TM1F"/>
    <property type="match status" value="1"/>
</dbReference>
<sequence>MEYEKLGTQSEEGPTICSRLTFGFLSSVIETGNKRPLEGNDIPSLDVESTKSLTEKLELEWQKEIEIGRVQSSEPRLRNAFIRAVDKYLMALIVLLTNLEIFCTMIQPVLLSFLLTEMSSNSPINVEMLLVYSTLLCVSCFIQTIVTQQGSYAMFLMAVHVKASLTGIVYKKILNTRHRILAERTSGYLINLISNDMVPIHQAFSNLRSLSAPLEVQSSIPKTTLELSVVYKKGVILAGYLSAYSCYPIVSSFVSLFPFLMAGNHLTAQNVFTTLALLGALQKPVTVLFSYEFRALFQASTTLERVESFLLDVDCDESLSSTQKWNPSQSKDYSQSFDASLKGKTQMNEYLFSAVEPAFLTNHVCNKGKPFLCLNAVKLRPWDDSFNLSVCISDFQLIGITGPVGCGKSTLFDFILGEIPSGQITHHGKIAYVCQTPWVFSGTIRENMIFGREFNHDKFEKAVDACSLKEDLKYLACGDLTYVGERGVSLSGGQRARLNLARAVYSDADIYLLDDPLSSVDVKVSKEIFQRCICGALSDRIRLMITHQAYFLAKTDLVLLMDKESKLTKGTYKELCELEESSEFSATASFNKANEGGFSSNLMPYGALMSNNDNSLCLEMEEEDRLTGSVSYVTYW</sequence>
<evidence type="ECO:0000256" key="9">
    <source>
        <dbReference type="SAM" id="Phobius"/>
    </source>
</evidence>
<dbReference type="GO" id="GO:0016887">
    <property type="term" value="F:ATP hydrolysis activity"/>
    <property type="evidence" value="ECO:0007669"/>
    <property type="project" value="InterPro"/>
</dbReference>
<organism evidence="12 13">
    <name type="scientific">Stylophora pistillata</name>
    <name type="common">Smooth cauliflower coral</name>
    <dbReference type="NCBI Taxonomy" id="50429"/>
    <lineage>
        <taxon>Eukaryota</taxon>
        <taxon>Metazoa</taxon>
        <taxon>Cnidaria</taxon>
        <taxon>Anthozoa</taxon>
        <taxon>Hexacorallia</taxon>
        <taxon>Scleractinia</taxon>
        <taxon>Astrocoeniina</taxon>
        <taxon>Pocilloporidae</taxon>
        <taxon>Stylophora</taxon>
    </lineage>
</organism>
<keyword evidence="3" id="KW-0813">Transport</keyword>
<keyword evidence="8 9" id="KW-0472">Membrane</keyword>